<name>A0A3A3GUP2_PANTH</name>
<accession>A0A3A3GUP2</accession>
<dbReference type="AlphaFoldDB" id="A0A3A3GUP2"/>
<dbReference type="Proteomes" id="UP000266177">
    <property type="component" value="Unassembled WGS sequence"/>
</dbReference>
<organism evidence="1 2">
    <name type="scientific">Paenibacillus thiaminolyticus</name>
    <name type="common">Bacillus thiaminolyticus</name>
    <dbReference type="NCBI Taxonomy" id="49283"/>
    <lineage>
        <taxon>Bacteria</taxon>
        <taxon>Bacillati</taxon>
        <taxon>Bacillota</taxon>
        <taxon>Bacilli</taxon>
        <taxon>Bacillales</taxon>
        <taxon>Paenibacillaceae</taxon>
        <taxon>Paenibacillus</taxon>
    </lineage>
</organism>
<comment type="caution">
    <text evidence="1">The sequence shown here is derived from an EMBL/GenBank/DDBJ whole genome shotgun (WGS) entry which is preliminary data.</text>
</comment>
<evidence type="ECO:0000313" key="1">
    <source>
        <dbReference type="EMBL" id="RJG15352.1"/>
    </source>
</evidence>
<proteinExistence type="predicted"/>
<dbReference type="EMBL" id="QYZD01000077">
    <property type="protein sequence ID" value="RJG15352.1"/>
    <property type="molecule type" value="Genomic_DNA"/>
</dbReference>
<gene>
    <name evidence="1" type="ORF">DQX05_29805</name>
</gene>
<reference evidence="1 2" key="1">
    <citation type="submission" date="2018-09" db="EMBL/GenBank/DDBJ databases">
        <title>Paenibacillus SK2017-BO5.</title>
        <authorList>
            <person name="Piskunova J.V."/>
            <person name="Dubiley S.A."/>
            <person name="Severinov K.V."/>
        </authorList>
    </citation>
    <scope>NUCLEOTIDE SEQUENCE [LARGE SCALE GENOMIC DNA]</scope>
    <source>
        <strain evidence="1 2">BO5</strain>
    </source>
</reference>
<evidence type="ECO:0000313" key="2">
    <source>
        <dbReference type="Proteomes" id="UP000266177"/>
    </source>
</evidence>
<sequence length="105" mass="11595">MPWDAIGIHGMPSDSMGFQGMLWGSTRYHGVPWDLCDSVGWDDGMPACTCLLAWRWRFLAGRFKAWCKANPANLPYFIAWEGVFTIIPAKIQEFACFSGSGAGTG</sequence>
<protein>
    <submittedName>
        <fullName evidence="1">Uncharacterized protein</fullName>
    </submittedName>
</protein>